<protein>
    <recommendedName>
        <fullName evidence="2">DUF3800 domain-containing protein</fullName>
    </recommendedName>
</protein>
<gene>
    <name evidence="1" type="ORF">ENS15_05175</name>
</gene>
<comment type="caution">
    <text evidence="1">The sequence shown here is derived from an EMBL/GenBank/DDBJ whole genome shotgun (WGS) entry which is preliminary data.</text>
</comment>
<proteinExistence type="predicted"/>
<sequence length="307" mass="36782">MSKDLFGNEIKENPVTINIYADEIQSKFCSYTGNEWHYIGLIVEDIDNPLLDDIIQERFKGNFDTASPYYVKNNHIMHWSEIENADEKNICKRWFEYILNPDKSQKKFYSYILGLNNSYLSKEEFDQKNDFNSKYNRFFRSALKYAIKTFFGNKKIIVENIYHEDGQQKQHEYFPWHCIYKISEQEDIFFNCKEITFLPKDHKVDRRSNLIQLCDCVLGVTTSIINGIEKSKKSKYREELADCYLPLLIELIDNTKNSSYNKRIMVRFFPKEKTDIGDPKRYRNQFYTNRNLKYVEEKSGQEELPLF</sequence>
<evidence type="ECO:0008006" key="2">
    <source>
        <dbReference type="Google" id="ProtNLM"/>
    </source>
</evidence>
<dbReference type="AlphaFoldDB" id="A0A7C3N9E0"/>
<reference evidence="1" key="1">
    <citation type="journal article" date="2020" name="mSystems">
        <title>Genome- and Community-Level Interaction Insights into Carbon Utilization and Element Cycling Functions of Hydrothermarchaeota in Hydrothermal Sediment.</title>
        <authorList>
            <person name="Zhou Z."/>
            <person name="Liu Y."/>
            <person name="Xu W."/>
            <person name="Pan J."/>
            <person name="Luo Z.H."/>
            <person name="Li M."/>
        </authorList>
    </citation>
    <scope>NUCLEOTIDE SEQUENCE [LARGE SCALE GENOMIC DNA]</scope>
    <source>
        <strain evidence="1">SpSt-464</strain>
    </source>
</reference>
<evidence type="ECO:0000313" key="1">
    <source>
        <dbReference type="EMBL" id="HFK24025.1"/>
    </source>
</evidence>
<accession>A0A7C3N9E0</accession>
<organism evidence="1">
    <name type="scientific">candidate division WOR-3 bacterium</name>
    <dbReference type="NCBI Taxonomy" id="2052148"/>
    <lineage>
        <taxon>Bacteria</taxon>
        <taxon>Bacteria division WOR-3</taxon>
    </lineage>
</organism>
<dbReference type="EMBL" id="DSTT01000005">
    <property type="protein sequence ID" value="HFK24025.1"/>
    <property type="molecule type" value="Genomic_DNA"/>
</dbReference>
<name>A0A7C3N9E0_UNCW3</name>